<reference evidence="1" key="1">
    <citation type="submission" date="2014-11" db="EMBL/GenBank/DDBJ databases">
        <authorList>
            <person name="Amaro Gonzalez C."/>
        </authorList>
    </citation>
    <scope>NUCLEOTIDE SEQUENCE</scope>
</reference>
<proteinExistence type="predicted"/>
<name>A0A0E9WEG8_ANGAN</name>
<evidence type="ECO:0000313" key="1">
    <source>
        <dbReference type="EMBL" id="JAH87883.1"/>
    </source>
</evidence>
<dbReference type="AlphaFoldDB" id="A0A0E9WEG8"/>
<reference evidence="1" key="2">
    <citation type="journal article" date="2015" name="Fish Shellfish Immunol.">
        <title>Early steps in the European eel (Anguilla anguilla)-Vibrio vulnificus interaction in the gills: Role of the RtxA13 toxin.</title>
        <authorList>
            <person name="Callol A."/>
            <person name="Pajuelo D."/>
            <person name="Ebbesson L."/>
            <person name="Teles M."/>
            <person name="MacKenzie S."/>
            <person name="Amaro C."/>
        </authorList>
    </citation>
    <scope>NUCLEOTIDE SEQUENCE</scope>
</reference>
<protein>
    <submittedName>
        <fullName evidence="1">Uncharacterized protein</fullName>
    </submittedName>
</protein>
<dbReference type="EMBL" id="GBXM01020694">
    <property type="protein sequence ID" value="JAH87883.1"/>
    <property type="molecule type" value="Transcribed_RNA"/>
</dbReference>
<organism evidence="1">
    <name type="scientific">Anguilla anguilla</name>
    <name type="common">European freshwater eel</name>
    <name type="synonym">Muraena anguilla</name>
    <dbReference type="NCBI Taxonomy" id="7936"/>
    <lineage>
        <taxon>Eukaryota</taxon>
        <taxon>Metazoa</taxon>
        <taxon>Chordata</taxon>
        <taxon>Craniata</taxon>
        <taxon>Vertebrata</taxon>
        <taxon>Euteleostomi</taxon>
        <taxon>Actinopterygii</taxon>
        <taxon>Neopterygii</taxon>
        <taxon>Teleostei</taxon>
        <taxon>Anguilliformes</taxon>
        <taxon>Anguillidae</taxon>
        <taxon>Anguilla</taxon>
    </lineage>
</organism>
<sequence>MHHIPLSELCFGLKESVPFFTPWKPKQCIVHTGQCHALLFI</sequence>
<accession>A0A0E9WEG8</accession>